<dbReference type="RefSeq" id="WP_200393037.1">
    <property type="nucleotide sequence ID" value="NZ_JAENIO010000064.1"/>
</dbReference>
<feature type="transmembrane region" description="Helical" evidence="7">
    <location>
        <begin position="162"/>
        <end position="180"/>
    </location>
</feature>
<evidence type="ECO:0000256" key="4">
    <source>
        <dbReference type="ARBA" id="ARBA00022692"/>
    </source>
</evidence>
<comment type="subcellular location">
    <subcellularLocation>
        <location evidence="1">Cell membrane</location>
        <topology evidence="1">Multi-pass membrane protein</topology>
    </subcellularLocation>
</comment>
<evidence type="ECO:0000313" key="9">
    <source>
        <dbReference type="Proteomes" id="UP000604083"/>
    </source>
</evidence>
<dbReference type="Proteomes" id="UP000604083">
    <property type="component" value="Unassembled WGS sequence"/>
</dbReference>
<dbReference type="EMBL" id="JAENIO010000064">
    <property type="protein sequence ID" value="MBK1835601.1"/>
    <property type="molecule type" value="Genomic_DNA"/>
</dbReference>
<evidence type="ECO:0000256" key="6">
    <source>
        <dbReference type="ARBA" id="ARBA00023136"/>
    </source>
</evidence>
<evidence type="ECO:0000256" key="5">
    <source>
        <dbReference type="ARBA" id="ARBA00022989"/>
    </source>
</evidence>
<feature type="transmembrane region" description="Helical" evidence="7">
    <location>
        <begin position="268"/>
        <end position="287"/>
    </location>
</feature>
<keyword evidence="6 7" id="KW-0472">Membrane</keyword>
<protein>
    <submittedName>
        <fullName evidence="8">DUF350 domain-containing protein</fullName>
    </submittedName>
</protein>
<evidence type="ECO:0000256" key="1">
    <source>
        <dbReference type="ARBA" id="ARBA00004651"/>
    </source>
</evidence>
<gene>
    <name evidence="8" type="ORF">JIN78_16150</name>
</gene>
<reference evidence="8" key="1">
    <citation type="submission" date="2021-01" db="EMBL/GenBank/DDBJ databases">
        <title>Modified the classification status of verrucomicrobia.</title>
        <authorList>
            <person name="Feng X."/>
        </authorList>
    </citation>
    <scope>NUCLEOTIDE SEQUENCE</scope>
    <source>
        <strain evidence="8">KCTC 12986</strain>
    </source>
</reference>
<keyword evidence="9" id="KW-1185">Reference proteome</keyword>
<feature type="transmembrane region" description="Helical" evidence="7">
    <location>
        <begin position="201"/>
        <end position="218"/>
    </location>
</feature>
<evidence type="ECO:0000256" key="3">
    <source>
        <dbReference type="ARBA" id="ARBA00022475"/>
    </source>
</evidence>
<dbReference type="PANTHER" id="PTHR40043:SF1">
    <property type="entry name" value="UPF0719 INNER MEMBRANE PROTEIN YJFL"/>
    <property type="match status" value="1"/>
</dbReference>
<dbReference type="Pfam" id="PF03994">
    <property type="entry name" value="DUF350"/>
    <property type="match status" value="2"/>
</dbReference>
<evidence type="ECO:0000313" key="8">
    <source>
        <dbReference type="EMBL" id="MBK1835601.1"/>
    </source>
</evidence>
<proteinExistence type="inferred from homology"/>
<keyword evidence="4 7" id="KW-0812">Transmembrane</keyword>
<dbReference type="GO" id="GO:0005886">
    <property type="term" value="C:plasma membrane"/>
    <property type="evidence" value="ECO:0007669"/>
    <property type="project" value="UniProtKB-SubCell"/>
</dbReference>
<keyword evidence="3" id="KW-1003">Cell membrane</keyword>
<dbReference type="AlphaFoldDB" id="A0A934RTX8"/>
<name>A0A934RTX8_9BACT</name>
<evidence type="ECO:0000256" key="7">
    <source>
        <dbReference type="SAM" id="Phobius"/>
    </source>
</evidence>
<comment type="caution">
    <text evidence="8">The sequence shown here is derived from an EMBL/GenBank/DDBJ whole genome shotgun (WGS) entry which is preliminary data.</text>
</comment>
<keyword evidence="5 7" id="KW-1133">Transmembrane helix</keyword>
<feature type="transmembrane region" description="Helical" evidence="7">
    <location>
        <begin position="230"/>
        <end position="248"/>
    </location>
</feature>
<sequence>MSELFQFQIPEETSNWMAWLYLLQSLVLLAIGSIAFALLRKVKLAHQLAEKDNPAFAISYGGFLGALSLVIAAVLTSPSQAESWQGEFLSSLYWNGGSLLLLLAALLVNDFVIFSKFSNRKEILTDRNCGLAAVEAGTFLGTALLISASLSEQHGPAPLGEPWLTLLYFVLGQALFLLYARLYPFVTSLDLHGELEKDNPAIGLAYGGSLLAFAWLVGEAMRNYDSLTTIFLVAILYIIVLGVLRQLAHLLIVRKVSLQHELSQDRNWGIGLLEAVLTLVVAVFLTSSW</sequence>
<accession>A0A934RTX8</accession>
<dbReference type="InterPro" id="IPR007140">
    <property type="entry name" value="DUF350"/>
</dbReference>
<organism evidence="8 9">
    <name type="scientific">Roseibacillus ishigakijimensis</name>
    <dbReference type="NCBI Taxonomy" id="454146"/>
    <lineage>
        <taxon>Bacteria</taxon>
        <taxon>Pseudomonadati</taxon>
        <taxon>Verrucomicrobiota</taxon>
        <taxon>Verrucomicrobiia</taxon>
        <taxon>Verrucomicrobiales</taxon>
        <taxon>Verrucomicrobiaceae</taxon>
        <taxon>Roseibacillus</taxon>
    </lineage>
</organism>
<comment type="similarity">
    <text evidence="2">Belongs to the UPF0719 family.</text>
</comment>
<dbReference type="PANTHER" id="PTHR40043">
    <property type="entry name" value="UPF0719 INNER MEMBRANE PROTEIN YJFL"/>
    <property type="match status" value="1"/>
</dbReference>
<feature type="transmembrane region" description="Helical" evidence="7">
    <location>
        <begin position="55"/>
        <end position="76"/>
    </location>
</feature>
<feature type="transmembrane region" description="Helical" evidence="7">
    <location>
        <begin position="20"/>
        <end position="39"/>
    </location>
</feature>
<feature type="transmembrane region" description="Helical" evidence="7">
    <location>
        <begin position="96"/>
        <end position="117"/>
    </location>
</feature>
<evidence type="ECO:0000256" key="2">
    <source>
        <dbReference type="ARBA" id="ARBA00005779"/>
    </source>
</evidence>